<protein>
    <submittedName>
        <fullName evidence="1">Phage portal protein</fullName>
    </submittedName>
</protein>
<evidence type="ECO:0000313" key="2">
    <source>
        <dbReference type="Proteomes" id="UP001058713"/>
    </source>
</evidence>
<dbReference type="Pfam" id="PF04860">
    <property type="entry name" value="Phage_portal"/>
    <property type="match status" value="1"/>
</dbReference>
<dbReference type="KEGG" id="lcae:K3721_12030"/>
<dbReference type="InterPro" id="IPR006944">
    <property type="entry name" value="Phage/GTA_portal"/>
</dbReference>
<dbReference type="RefSeq" id="WP_259970518.1">
    <property type="nucleotide sequence ID" value="NZ_CP081070.1"/>
</dbReference>
<sequence>MIWPFRKKPEIEQRSLQTGLTPQYIDMRRRNLVSDGSAALSATVGTCIGAWSRAFAMLTPEPIPDVLTADILAAIGLDLCLRGESCWHIRVHANSLELVRVAYWDELGRGRFHLHIARVNTTETVRALEPEVLKLSINPDPATPWKGRSPFQLMGLSPTLMAEIEQAISSALPMAGKGLLPMPATIPEEQQGKALQGLRNGALAVVTSKADFTTHTGGDRSELKRVDLTPDMQRMDLNPATDSLHERILTACGIPPALVASSGNAGAMREAYRLFALQTVDPLARQIMPELKEKLGVSRLSLDAMMSSDVAGRARAVGVLVNAGVPVQTAMELVGWQGVTIPAMPATQEVKQ</sequence>
<name>A0A9Q9LX75_LEICA</name>
<evidence type="ECO:0000313" key="1">
    <source>
        <dbReference type="EMBL" id="UWQ52746.1"/>
    </source>
</evidence>
<gene>
    <name evidence="1" type="ORF">K3721_12030</name>
</gene>
<dbReference type="Proteomes" id="UP001058713">
    <property type="component" value="Chromosome"/>
</dbReference>
<dbReference type="EMBL" id="CP081070">
    <property type="protein sequence ID" value="UWQ52746.1"/>
    <property type="molecule type" value="Genomic_DNA"/>
</dbReference>
<proteinExistence type="predicted"/>
<organism evidence="1 2">
    <name type="scientific">Leisingera caerulea</name>
    <name type="common">Phaeobacter caeruleus</name>
    <dbReference type="NCBI Taxonomy" id="506591"/>
    <lineage>
        <taxon>Bacteria</taxon>
        <taxon>Pseudomonadati</taxon>
        <taxon>Pseudomonadota</taxon>
        <taxon>Alphaproteobacteria</taxon>
        <taxon>Rhodobacterales</taxon>
        <taxon>Roseobacteraceae</taxon>
        <taxon>Leisingera</taxon>
    </lineage>
</organism>
<dbReference type="AlphaFoldDB" id="A0A9Q9LX75"/>
<accession>A0A9Q9LX75</accession>
<reference evidence="1" key="1">
    <citation type="submission" date="2021-08" db="EMBL/GenBank/DDBJ databases">
        <authorList>
            <person name="Nwanade C."/>
            <person name="Wang M."/>
            <person name="Masoudi A."/>
            <person name="Yu Z."/>
            <person name="Liu J."/>
        </authorList>
    </citation>
    <scope>NUCLEOTIDE SEQUENCE</scope>
    <source>
        <strain evidence="1">S122</strain>
    </source>
</reference>